<dbReference type="InterPro" id="IPR008272">
    <property type="entry name" value="HB-CoA_thioesterase_AS"/>
</dbReference>
<evidence type="ECO:0000256" key="2">
    <source>
        <dbReference type="ARBA" id="ARBA00022801"/>
    </source>
</evidence>
<organism evidence="3 4">
    <name type="scientific">Methylocella silvestris</name>
    <dbReference type="NCBI Taxonomy" id="199596"/>
    <lineage>
        <taxon>Bacteria</taxon>
        <taxon>Pseudomonadati</taxon>
        <taxon>Pseudomonadota</taxon>
        <taxon>Alphaproteobacteria</taxon>
        <taxon>Hyphomicrobiales</taxon>
        <taxon>Beijerinckiaceae</taxon>
        <taxon>Methylocella</taxon>
    </lineage>
</organism>
<dbReference type="PIRSF" id="PIRSF003230">
    <property type="entry name" value="YbgC"/>
    <property type="match status" value="1"/>
</dbReference>
<dbReference type="NCBIfam" id="TIGR00051">
    <property type="entry name" value="YbgC/FadM family acyl-CoA thioesterase"/>
    <property type="match status" value="1"/>
</dbReference>
<comment type="caution">
    <text evidence="3">The sequence shown here is derived from an EMBL/GenBank/DDBJ whole genome shotgun (WGS) entry which is preliminary data.</text>
</comment>
<dbReference type="Gene3D" id="3.10.129.10">
    <property type="entry name" value="Hotdog Thioesterase"/>
    <property type="match status" value="1"/>
</dbReference>
<dbReference type="OrthoDB" id="9808429at2"/>
<accession>A0A2J7TJ50</accession>
<dbReference type="PANTHER" id="PTHR31793:SF37">
    <property type="entry name" value="ACYL-COA THIOESTER HYDROLASE YBGC"/>
    <property type="match status" value="1"/>
</dbReference>
<dbReference type="AlphaFoldDB" id="A0A2J7TJ50"/>
<keyword evidence="2" id="KW-0378">Hydrolase</keyword>
<dbReference type="InterPro" id="IPR014166">
    <property type="entry name" value="Tol-Pal_acyl-CoA_thioesterase"/>
</dbReference>
<evidence type="ECO:0000256" key="1">
    <source>
        <dbReference type="ARBA" id="ARBA00005953"/>
    </source>
</evidence>
<proteinExistence type="inferred from homology"/>
<reference evidence="3 4" key="1">
    <citation type="submission" date="2017-10" db="EMBL/GenBank/DDBJ databases">
        <title>Genome announcement of Methylocella silvestris TVC from permafrost.</title>
        <authorList>
            <person name="Wang J."/>
            <person name="Geng K."/>
            <person name="Ul-Haque F."/>
            <person name="Crombie A.T."/>
            <person name="Street L.E."/>
            <person name="Wookey P.A."/>
            <person name="Murrell J.C."/>
            <person name="Pratscher J."/>
        </authorList>
    </citation>
    <scope>NUCLEOTIDE SEQUENCE [LARGE SCALE GENOMIC DNA]</scope>
    <source>
        <strain evidence="3 4">TVC</strain>
    </source>
</reference>
<comment type="similarity">
    <text evidence="1">Belongs to the 4-hydroxybenzoyl-CoA thioesterase family.</text>
</comment>
<dbReference type="InterPro" id="IPR029069">
    <property type="entry name" value="HotDog_dom_sf"/>
</dbReference>
<dbReference type="InterPro" id="IPR006684">
    <property type="entry name" value="YbgC/YbaW"/>
</dbReference>
<dbReference type="PANTHER" id="PTHR31793">
    <property type="entry name" value="4-HYDROXYBENZOYL-COA THIOESTERASE FAMILY MEMBER"/>
    <property type="match status" value="1"/>
</dbReference>
<name>A0A2J7TJ50_METSI</name>
<protein>
    <submittedName>
        <fullName evidence="3">Tol-pal system-associated acyl-CoA thioesterase</fullName>
    </submittedName>
</protein>
<dbReference type="CDD" id="cd00586">
    <property type="entry name" value="4HBT"/>
    <property type="match status" value="1"/>
</dbReference>
<dbReference type="FunFam" id="3.10.129.10:FF:000004">
    <property type="entry name" value="Tol-pal system-associated acyl-CoA thioesterase"/>
    <property type="match status" value="1"/>
</dbReference>
<dbReference type="EMBL" id="PDZR01000004">
    <property type="protein sequence ID" value="PNG26803.1"/>
    <property type="molecule type" value="Genomic_DNA"/>
</dbReference>
<dbReference type="PROSITE" id="PS01328">
    <property type="entry name" value="4HBCOA_THIOESTERASE"/>
    <property type="match status" value="1"/>
</dbReference>
<dbReference type="SUPFAM" id="SSF54637">
    <property type="entry name" value="Thioesterase/thiol ester dehydrase-isomerase"/>
    <property type="match status" value="1"/>
</dbReference>
<dbReference type="Pfam" id="PF13279">
    <property type="entry name" value="4HBT_2"/>
    <property type="match status" value="1"/>
</dbReference>
<evidence type="ECO:0000313" key="3">
    <source>
        <dbReference type="EMBL" id="PNG26803.1"/>
    </source>
</evidence>
<dbReference type="GO" id="GO:0047617">
    <property type="term" value="F:fatty acyl-CoA hydrolase activity"/>
    <property type="evidence" value="ECO:0007669"/>
    <property type="project" value="TreeGrafter"/>
</dbReference>
<dbReference type="RefSeq" id="WP_102842769.1">
    <property type="nucleotide sequence ID" value="NZ_PDZR01000004.1"/>
</dbReference>
<evidence type="ECO:0000313" key="4">
    <source>
        <dbReference type="Proteomes" id="UP000236286"/>
    </source>
</evidence>
<dbReference type="NCBIfam" id="TIGR02799">
    <property type="entry name" value="thio_ybgC"/>
    <property type="match status" value="1"/>
</dbReference>
<dbReference type="Proteomes" id="UP000236286">
    <property type="component" value="Unassembled WGS sequence"/>
</dbReference>
<sequence>MQRKLQPHPHARIFELRVYYEDTDFSGVVYHASYLRFLERGRTEFLRAIGLEHRTIFEQGDSFYFAVRAMTLDFKKPALMDDLLVVETRIEAVGGASIGMAQKVLRGDEILVEAKVKIAVVGAGKAIRIPGQMRARLIDNSEAANPILT</sequence>
<gene>
    <name evidence="3" type="primary">ybgC</name>
    <name evidence="3" type="ORF">CR492_05595</name>
</gene>
<dbReference type="InterPro" id="IPR050563">
    <property type="entry name" value="4-hydroxybenzoyl-CoA_TE"/>
</dbReference>